<evidence type="ECO:0000256" key="2">
    <source>
        <dbReference type="ARBA" id="ARBA00009533"/>
    </source>
</evidence>
<dbReference type="AlphaFoldDB" id="A0ABD0VKQ2"/>
<comment type="cofactor">
    <cofactor evidence="1 6">
        <name>pyridoxal 5'-phosphate</name>
        <dbReference type="ChEBI" id="CHEBI:597326"/>
    </cofactor>
</comment>
<keyword evidence="3" id="KW-0210">Decarboxylase</keyword>
<evidence type="ECO:0000256" key="3">
    <source>
        <dbReference type="ARBA" id="ARBA00022793"/>
    </source>
</evidence>
<dbReference type="GO" id="GO:0016831">
    <property type="term" value="F:carboxy-lyase activity"/>
    <property type="evidence" value="ECO:0007669"/>
    <property type="project" value="UniProtKB-KW"/>
</dbReference>
<evidence type="ECO:0000256" key="6">
    <source>
        <dbReference type="RuleBase" id="RU000382"/>
    </source>
</evidence>
<dbReference type="PRINTS" id="PR00800">
    <property type="entry name" value="YHDCRBOXLASE"/>
</dbReference>
<gene>
    <name evidence="8" type="ORF">M5K25_007241</name>
</gene>
<evidence type="ECO:0000256" key="4">
    <source>
        <dbReference type="ARBA" id="ARBA00022898"/>
    </source>
</evidence>
<evidence type="ECO:0000256" key="1">
    <source>
        <dbReference type="ARBA" id="ARBA00001933"/>
    </source>
</evidence>
<evidence type="ECO:0000256" key="5">
    <source>
        <dbReference type="ARBA" id="ARBA00023239"/>
    </source>
</evidence>
<sequence length="395" mass="44426">MATIPSEISTRDPPVRDLGRIPQNQPATSTCDRCLCLSSSREQPCPPSTPLATTGIPKSLFFLSQPDPRLLRPQRLDPSRRTASRAAVQSYPKTHGSASCSRLAHDPTIVHTPMSLVRVSCHRSQNFRLLKAEQSSIGTTSSITVDPLSTLRKASVSWFHVDVAYACSACICPKFRQHIDGMNAHIWFLTNFDCSLLWVKDQSALIQSLSNIPEFLENKASQANAVIDFKDWQIPLERRFRLLKLWMVLRMYGQENLQNYIQNDINLAKQFEQLVKYDSRFEVMAPQTFSLVCFRLIPLPNHQDNNYKLNYSLKDSINPSGKIFLSHTVMSGKFVLRLVVGAPLTKEKHVKVAWNLWRGLKFEDQNSSASSISRTATASSSSSSPTCRYGFLSSG</sequence>
<dbReference type="InterPro" id="IPR015424">
    <property type="entry name" value="PyrdxlP-dep_Trfase"/>
</dbReference>
<organism evidence="8 9">
    <name type="scientific">Dendrobium thyrsiflorum</name>
    <name type="common">Pinecone-like raceme dendrobium</name>
    <name type="synonym">Orchid</name>
    <dbReference type="NCBI Taxonomy" id="117978"/>
    <lineage>
        <taxon>Eukaryota</taxon>
        <taxon>Viridiplantae</taxon>
        <taxon>Streptophyta</taxon>
        <taxon>Embryophyta</taxon>
        <taxon>Tracheophyta</taxon>
        <taxon>Spermatophyta</taxon>
        <taxon>Magnoliopsida</taxon>
        <taxon>Liliopsida</taxon>
        <taxon>Asparagales</taxon>
        <taxon>Orchidaceae</taxon>
        <taxon>Epidendroideae</taxon>
        <taxon>Malaxideae</taxon>
        <taxon>Dendrobiinae</taxon>
        <taxon>Dendrobium</taxon>
    </lineage>
</organism>
<keyword evidence="4 6" id="KW-0663">Pyridoxal phosphate</keyword>
<dbReference type="InterPro" id="IPR002129">
    <property type="entry name" value="PyrdxlP-dep_de-COase"/>
</dbReference>
<feature type="compositionally biased region" description="Basic and acidic residues" evidence="7">
    <location>
        <begin position="9"/>
        <end position="19"/>
    </location>
</feature>
<dbReference type="InterPro" id="IPR015422">
    <property type="entry name" value="PyrdxlP-dep_Trfase_small"/>
</dbReference>
<dbReference type="SUPFAM" id="SSF53383">
    <property type="entry name" value="PLP-dependent transferases"/>
    <property type="match status" value="1"/>
</dbReference>
<feature type="region of interest" description="Disordered" evidence="7">
    <location>
        <begin position="71"/>
        <end position="101"/>
    </location>
</feature>
<dbReference type="EMBL" id="JANQDX010000006">
    <property type="protein sequence ID" value="KAL0923196.1"/>
    <property type="molecule type" value="Genomic_DNA"/>
</dbReference>
<dbReference type="Proteomes" id="UP001552299">
    <property type="component" value="Unassembled WGS sequence"/>
</dbReference>
<keyword evidence="5 6" id="KW-0456">Lyase</keyword>
<dbReference type="Gene3D" id="3.40.640.10">
    <property type="entry name" value="Type I PLP-dependent aspartate aminotransferase-like (Major domain)"/>
    <property type="match status" value="1"/>
</dbReference>
<dbReference type="PANTHER" id="PTHR11999">
    <property type="entry name" value="GROUP II PYRIDOXAL-5-PHOSPHATE DECARBOXYLASE"/>
    <property type="match status" value="1"/>
</dbReference>
<name>A0ABD0VKQ2_DENTH</name>
<dbReference type="Gene3D" id="3.90.1150.10">
    <property type="entry name" value="Aspartate Aminotransferase, domain 1"/>
    <property type="match status" value="1"/>
</dbReference>
<dbReference type="Pfam" id="PF00282">
    <property type="entry name" value="Pyridoxal_deC"/>
    <property type="match status" value="1"/>
</dbReference>
<proteinExistence type="inferred from homology"/>
<feature type="region of interest" description="Disordered" evidence="7">
    <location>
        <begin position="1"/>
        <end position="30"/>
    </location>
</feature>
<comment type="similarity">
    <text evidence="2 6">Belongs to the group II decarboxylase family.</text>
</comment>
<reference evidence="8 9" key="1">
    <citation type="journal article" date="2024" name="Plant Biotechnol. J.">
        <title>Dendrobium thyrsiflorum genome and its molecular insights into genes involved in important horticultural traits.</title>
        <authorList>
            <person name="Chen B."/>
            <person name="Wang J.Y."/>
            <person name="Zheng P.J."/>
            <person name="Li K.L."/>
            <person name="Liang Y.M."/>
            <person name="Chen X.F."/>
            <person name="Zhang C."/>
            <person name="Zhao X."/>
            <person name="He X."/>
            <person name="Zhang G.Q."/>
            <person name="Liu Z.J."/>
            <person name="Xu Q."/>
        </authorList>
    </citation>
    <scope>NUCLEOTIDE SEQUENCE [LARGE SCALE GENOMIC DNA]</scope>
    <source>
        <strain evidence="8">GZMU011</strain>
    </source>
</reference>
<dbReference type="InterPro" id="IPR015421">
    <property type="entry name" value="PyrdxlP-dep_Trfase_major"/>
</dbReference>
<accession>A0ABD0VKQ2</accession>
<keyword evidence="9" id="KW-1185">Reference proteome</keyword>
<evidence type="ECO:0000313" key="8">
    <source>
        <dbReference type="EMBL" id="KAL0923196.1"/>
    </source>
</evidence>
<protein>
    <submittedName>
        <fullName evidence="8">Uncharacterized protein</fullName>
    </submittedName>
</protein>
<evidence type="ECO:0000256" key="7">
    <source>
        <dbReference type="SAM" id="MobiDB-lite"/>
    </source>
</evidence>
<dbReference type="InterPro" id="IPR010977">
    <property type="entry name" value="Aromatic_deC"/>
</dbReference>
<dbReference type="PANTHER" id="PTHR11999:SF70">
    <property type="entry name" value="MIP05841P"/>
    <property type="match status" value="1"/>
</dbReference>
<evidence type="ECO:0000313" key="9">
    <source>
        <dbReference type="Proteomes" id="UP001552299"/>
    </source>
</evidence>
<comment type="caution">
    <text evidence="8">The sequence shown here is derived from an EMBL/GenBank/DDBJ whole genome shotgun (WGS) entry which is preliminary data.</text>
</comment>